<evidence type="ECO:0000313" key="2">
    <source>
        <dbReference type="Proteomes" id="UP000614287"/>
    </source>
</evidence>
<reference evidence="1" key="2">
    <citation type="submission" date="2020-09" db="EMBL/GenBank/DDBJ databases">
        <authorList>
            <person name="Sun Q."/>
            <person name="Kim S."/>
        </authorList>
    </citation>
    <scope>NUCLEOTIDE SEQUENCE</scope>
    <source>
        <strain evidence="1">KCTC 32501</strain>
    </source>
</reference>
<gene>
    <name evidence="1" type="ORF">GCM10009007_00180</name>
</gene>
<organism evidence="1 2">
    <name type="scientific">Formosimonas limnophila</name>
    <dbReference type="NCBI Taxonomy" id="1384487"/>
    <lineage>
        <taxon>Bacteria</taxon>
        <taxon>Pseudomonadati</taxon>
        <taxon>Pseudomonadota</taxon>
        <taxon>Betaproteobacteria</taxon>
        <taxon>Burkholderiales</taxon>
        <taxon>Burkholderiaceae</taxon>
        <taxon>Formosimonas</taxon>
    </lineage>
</organism>
<dbReference type="AlphaFoldDB" id="A0A8J3FZY8"/>
<dbReference type="Proteomes" id="UP000614287">
    <property type="component" value="Unassembled WGS sequence"/>
</dbReference>
<name>A0A8J3FZY8_9BURK</name>
<sequence length="55" mass="5913">MAAEKPNTAKPPKDINNIDRALLGDNTVLALFTDTAGQVSFHESPNEVTKTMVIS</sequence>
<dbReference type="EMBL" id="BMZG01000001">
    <property type="protein sequence ID" value="GHA63857.1"/>
    <property type="molecule type" value="Genomic_DNA"/>
</dbReference>
<reference evidence="1" key="1">
    <citation type="journal article" date="2014" name="Int. J. Syst. Evol. Microbiol.">
        <title>Complete genome sequence of Corynebacterium casei LMG S-19264T (=DSM 44701T), isolated from a smear-ripened cheese.</title>
        <authorList>
            <consortium name="US DOE Joint Genome Institute (JGI-PGF)"/>
            <person name="Walter F."/>
            <person name="Albersmeier A."/>
            <person name="Kalinowski J."/>
            <person name="Ruckert C."/>
        </authorList>
    </citation>
    <scope>NUCLEOTIDE SEQUENCE</scope>
    <source>
        <strain evidence="1">KCTC 32501</strain>
    </source>
</reference>
<evidence type="ECO:0000313" key="1">
    <source>
        <dbReference type="EMBL" id="GHA63857.1"/>
    </source>
</evidence>
<accession>A0A8J3FZY8</accession>
<dbReference type="RefSeq" id="WP_189490096.1">
    <property type="nucleotide sequence ID" value="NZ_BMZG01000001.1"/>
</dbReference>
<proteinExistence type="predicted"/>
<protein>
    <submittedName>
        <fullName evidence="1">Uncharacterized protein</fullName>
    </submittedName>
</protein>
<comment type="caution">
    <text evidence="1">The sequence shown here is derived from an EMBL/GenBank/DDBJ whole genome shotgun (WGS) entry which is preliminary data.</text>
</comment>
<keyword evidence="2" id="KW-1185">Reference proteome</keyword>